<dbReference type="EMBL" id="CP002529">
    <property type="protein sequence ID" value="ADY02467.1"/>
    <property type="molecule type" value="Genomic_DNA"/>
</dbReference>
<keyword evidence="2" id="KW-1185">Reference proteome</keyword>
<dbReference type="PANTHER" id="PTHR39661:SF1">
    <property type="entry name" value="UPF0310 PROTEIN MJECL36"/>
    <property type="match status" value="1"/>
</dbReference>
<accession>F0QXY1</accession>
<dbReference type="HOGENOM" id="CLU_2461964_0_0_2"/>
<reference evidence="1 2" key="1">
    <citation type="journal article" date="2011" name="J. Bacteriol.">
        <title>Complete genome sequence of 'Vulcanisaeta moutnovskia' strain 768-28, a novel member of the hyperthermophilic crenarchaeal genus vulcanisaeta.</title>
        <authorList>
            <person name="Gumerov V.M."/>
            <person name="Mardanov A.V."/>
            <person name="Beletsky A.V."/>
            <person name="Prokofeva M.I."/>
            <person name="Bonch-Osmolovskaya E.A."/>
            <person name="Ravin N.V."/>
            <person name="Skryabin K.G."/>
        </authorList>
    </citation>
    <scope>NUCLEOTIDE SEQUENCE [LARGE SCALE GENOMIC DNA]</scope>
    <source>
        <strain evidence="1 2">768-28</strain>
    </source>
</reference>
<gene>
    <name evidence="1" type="ordered locus">VMUT_2271</name>
</gene>
<name>F0QXY1_VULM7</name>
<dbReference type="PANTHER" id="PTHR39661">
    <property type="entry name" value="UPF0310 PROTEIN MJECL36"/>
    <property type="match status" value="1"/>
</dbReference>
<dbReference type="KEGG" id="vmo:VMUT_2271"/>
<organism evidence="1 2">
    <name type="scientific">Vulcanisaeta moutnovskia (strain 768-28)</name>
    <dbReference type="NCBI Taxonomy" id="985053"/>
    <lineage>
        <taxon>Archaea</taxon>
        <taxon>Thermoproteota</taxon>
        <taxon>Thermoprotei</taxon>
        <taxon>Thermoproteales</taxon>
        <taxon>Thermoproteaceae</taxon>
        <taxon>Vulcanisaeta</taxon>
    </lineage>
</organism>
<proteinExistence type="predicted"/>
<protein>
    <submittedName>
        <fullName evidence="1">Uncharacterized protein</fullName>
    </submittedName>
</protein>
<sequence>MSIKIARDIGEWLGFRVKKEYNIDNFRVDLASLKYAYDRYGSRLIYVIAKDEETVMKLINETIQVAFHEIKDQVIIVKAQELRQLHKA</sequence>
<dbReference type="eggNOG" id="arCOG02729">
    <property type="taxonomic scope" value="Archaea"/>
</dbReference>
<dbReference type="RefSeq" id="WP_013605628.1">
    <property type="nucleotide sequence ID" value="NC_015151.1"/>
</dbReference>
<dbReference type="Proteomes" id="UP000007485">
    <property type="component" value="Chromosome"/>
</dbReference>
<dbReference type="AlphaFoldDB" id="F0QXY1"/>
<dbReference type="GeneID" id="10289923"/>
<evidence type="ECO:0000313" key="1">
    <source>
        <dbReference type="EMBL" id="ADY02467.1"/>
    </source>
</evidence>
<evidence type="ECO:0000313" key="2">
    <source>
        <dbReference type="Proteomes" id="UP000007485"/>
    </source>
</evidence>
<dbReference type="OrthoDB" id="35872at2157"/>